<dbReference type="InterPro" id="IPR050343">
    <property type="entry name" value="RsuA_PseudoU_synthase"/>
</dbReference>
<dbReference type="InterPro" id="IPR020094">
    <property type="entry name" value="TruA/RsuA/RluB/E/F_N"/>
</dbReference>
<comment type="caution">
    <text evidence="6">The sequence shown here is derived from an EMBL/GenBank/DDBJ whole genome shotgun (WGS) entry which is preliminary data.</text>
</comment>
<keyword evidence="3" id="KW-0694">RNA-binding</keyword>
<feature type="region of interest" description="Disordered" evidence="4">
    <location>
        <begin position="345"/>
        <end position="449"/>
    </location>
</feature>
<dbReference type="FunFam" id="3.10.290.10:FF:000003">
    <property type="entry name" value="Pseudouridine synthase"/>
    <property type="match status" value="1"/>
</dbReference>
<dbReference type="SUPFAM" id="SSF55120">
    <property type="entry name" value="Pseudouridine synthase"/>
    <property type="match status" value="1"/>
</dbReference>
<evidence type="ECO:0000256" key="3">
    <source>
        <dbReference type="PROSITE-ProRule" id="PRU00182"/>
    </source>
</evidence>
<dbReference type="Proteomes" id="UP000265515">
    <property type="component" value="Unassembled WGS sequence"/>
</dbReference>
<evidence type="ECO:0000259" key="5">
    <source>
        <dbReference type="SMART" id="SM00363"/>
    </source>
</evidence>
<protein>
    <recommendedName>
        <fullName evidence="5">RNA-binding S4 domain-containing protein</fullName>
    </recommendedName>
</protein>
<comment type="similarity">
    <text evidence="1">Belongs to the pseudouridine synthase RsuA family.</text>
</comment>
<name>A0A388LAZ3_CHABU</name>
<feature type="compositionally biased region" description="Polar residues" evidence="4">
    <location>
        <begin position="433"/>
        <end position="445"/>
    </location>
</feature>
<dbReference type="PANTHER" id="PTHR47683:SF2">
    <property type="entry name" value="RNA-BINDING S4 DOMAIN-CONTAINING PROTEIN"/>
    <property type="match status" value="1"/>
</dbReference>
<dbReference type="InterPro" id="IPR002942">
    <property type="entry name" value="S4_RNA-bd"/>
</dbReference>
<dbReference type="Gramene" id="GBG79478">
    <property type="protein sequence ID" value="GBG79478"/>
    <property type="gene ID" value="CBR_g29624"/>
</dbReference>
<proteinExistence type="inferred from homology"/>
<reference evidence="6 7" key="1">
    <citation type="journal article" date="2018" name="Cell">
        <title>The Chara Genome: Secondary Complexity and Implications for Plant Terrestrialization.</title>
        <authorList>
            <person name="Nishiyama T."/>
            <person name="Sakayama H."/>
            <person name="Vries J.D."/>
            <person name="Buschmann H."/>
            <person name="Saint-Marcoux D."/>
            <person name="Ullrich K.K."/>
            <person name="Haas F.B."/>
            <person name="Vanderstraeten L."/>
            <person name="Becker D."/>
            <person name="Lang D."/>
            <person name="Vosolsobe S."/>
            <person name="Rombauts S."/>
            <person name="Wilhelmsson P.K.I."/>
            <person name="Janitza P."/>
            <person name="Kern R."/>
            <person name="Heyl A."/>
            <person name="Rumpler F."/>
            <person name="Villalobos L.I.A.C."/>
            <person name="Clay J.M."/>
            <person name="Skokan R."/>
            <person name="Toyoda A."/>
            <person name="Suzuki Y."/>
            <person name="Kagoshima H."/>
            <person name="Schijlen E."/>
            <person name="Tajeshwar N."/>
            <person name="Catarino B."/>
            <person name="Hetherington A.J."/>
            <person name="Saltykova A."/>
            <person name="Bonnot C."/>
            <person name="Breuninger H."/>
            <person name="Symeonidi A."/>
            <person name="Radhakrishnan G.V."/>
            <person name="Van Nieuwerburgh F."/>
            <person name="Deforce D."/>
            <person name="Chang C."/>
            <person name="Karol K.G."/>
            <person name="Hedrich R."/>
            <person name="Ulvskov P."/>
            <person name="Glockner G."/>
            <person name="Delwiche C.F."/>
            <person name="Petrasek J."/>
            <person name="Van de Peer Y."/>
            <person name="Friml J."/>
            <person name="Beilby M."/>
            <person name="Dolan L."/>
            <person name="Kohara Y."/>
            <person name="Sugano S."/>
            <person name="Fujiyama A."/>
            <person name="Delaux P.-M."/>
            <person name="Quint M."/>
            <person name="TheiBen G."/>
            <person name="Hagemann M."/>
            <person name="Harholt J."/>
            <person name="Dunand C."/>
            <person name="Zachgo S."/>
            <person name="Langdale J."/>
            <person name="Maumus F."/>
            <person name="Straeten D.V.D."/>
            <person name="Gould S.B."/>
            <person name="Rensing S.A."/>
        </authorList>
    </citation>
    <scope>NUCLEOTIDE SEQUENCE [LARGE SCALE GENOMIC DNA]</scope>
    <source>
        <strain evidence="6 7">S276</strain>
    </source>
</reference>
<dbReference type="AlphaFoldDB" id="A0A388LAZ3"/>
<dbReference type="Gene3D" id="3.10.290.10">
    <property type="entry name" value="RNA-binding S4 domain"/>
    <property type="match status" value="1"/>
</dbReference>
<dbReference type="Pfam" id="PF01479">
    <property type="entry name" value="S4"/>
    <property type="match status" value="1"/>
</dbReference>
<evidence type="ECO:0000256" key="1">
    <source>
        <dbReference type="ARBA" id="ARBA00008348"/>
    </source>
</evidence>
<dbReference type="FunFam" id="3.30.70.580:FF:000013">
    <property type="entry name" value="Ribosomal large subunit pseudouridine synthase B"/>
    <property type="match status" value="1"/>
</dbReference>
<sequence>MAPAQVFGSRALCTSSALGHAGQLLLPRPPKSHGWAGVSPSLIGRLSSVASAREKNLATRGRGSRSQQRYGRLSFWRGGAAACGRRRTITKWREAYCKTPESWKSPRCPSFFSLPTGSRRHSHVCWPSPPPSKNVFFTGSAVFTAPPPSKNVFVTGSAVFTAGRRSSWLDLSGKNSSPHLPSDVGNTPAPAGYAALSRPAGSLLRLRMRHVASSNLNLSESIINGLLPNLPISRLQAAEVVKDHHRRQLFLPLSHQPHRLWRRRLRPSLRSAFSSSGVGAAAACAALCPTVVHGRLKERKVGGTGPGVDGRRRGGRGLSTGRVLCSAASQQEYIPLITRGDDGVLRMIDPRKRRSQGKEEGVGQGVEDDARASSARARGGAGAKPNPPPAVGSVNDADWRRRRRTSAREARARARPSVRSTAVEQSRNDDDNQSLQQPSDPATSTVKDRISLQLKATRTFFTERTTGADGKTNRLSKVLAAAGVASRRSCEDLIFAGKVTVNGQVITVPQTQVDPRKDSIYVNGNQLPRKAAPKLYFILNKPKGYICSNAEGGKRLVVDLFEDFMDEWRKKNPGVPKPRFFTVGRLDVATTGLLLVTNDGDFAQKVAHPSSGITKELARGAPERFES</sequence>
<dbReference type="GO" id="GO:0001522">
    <property type="term" value="P:pseudouridine synthesis"/>
    <property type="evidence" value="ECO:0007669"/>
    <property type="project" value="InterPro"/>
</dbReference>
<evidence type="ECO:0000256" key="4">
    <source>
        <dbReference type="SAM" id="MobiDB-lite"/>
    </source>
</evidence>
<dbReference type="SUPFAM" id="SSF55174">
    <property type="entry name" value="Alpha-L RNA-binding motif"/>
    <property type="match status" value="1"/>
</dbReference>
<dbReference type="InterPro" id="IPR018496">
    <property type="entry name" value="PsdUridine_synth_RsuA/RluB_CS"/>
</dbReference>
<feature type="region of interest" description="Disordered" evidence="4">
    <location>
        <begin position="299"/>
        <end position="319"/>
    </location>
</feature>
<dbReference type="GO" id="GO:0009982">
    <property type="term" value="F:pseudouridine synthase activity"/>
    <property type="evidence" value="ECO:0007669"/>
    <property type="project" value="InterPro"/>
</dbReference>
<feature type="domain" description="RNA-binding S4" evidence="5">
    <location>
        <begin position="473"/>
        <end position="537"/>
    </location>
</feature>
<dbReference type="SMART" id="SM00363">
    <property type="entry name" value="S4"/>
    <property type="match status" value="1"/>
</dbReference>
<accession>A0A388LAZ3</accession>
<evidence type="ECO:0000313" key="6">
    <source>
        <dbReference type="EMBL" id="GBG79478.1"/>
    </source>
</evidence>
<gene>
    <name evidence="6" type="ORF">CBR_g29624</name>
</gene>
<dbReference type="OrthoDB" id="440619at2759"/>
<dbReference type="EMBL" id="BFEA01000320">
    <property type="protein sequence ID" value="GBG79478.1"/>
    <property type="molecule type" value="Genomic_DNA"/>
</dbReference>
<dbReference type="InterPro" id="IPR006145">
    <property type="entry name" value="PsdUridine_synth_RsuA/RluA"/>
</dbReference>
<evidence type="ECO:0000313" key="7">
    <source>
        <dbReference type="Proteomes" id="UP000265515"/>
    </source>
</evidence>
<keyword evidence="2" id="KW-0413">Isomerase</keyword>
<dbReference type="Gene3D" id="3.30.70.580">
    <property type="entry name" value="Pseudouridine synthase I, catalytic domain, N-terminal subdomain"/>
    <property type="match status" value="1"/>
</dbReference>
<dbReference type="InterPro" id="IPR036986">
    <property type="entry name" value="S4_RNA-bd_sf"/>
</dbReference>
<keyword evidence="7" id="KW-1185">Reference proteome</keyword>
<evidence type="ECO:0000256" key="2">
    <source>
        <dbReference type="ARBA" id="ARBA00023235"/>
    </source>
</evidence>
<dbReference type="PROSITE" id="PS50889">
    <property type="entry name" value="S4"/>
    <property type="match status" value="1"/>
</dbReference>
<dbReference type="GO" id="GO:0006364">
    <property type="term" value="P:rRNA processing"/>
    <property type="evidence" value="ECO:0007669"/>
    <property type="project" value="UniProtKB-ARBA"/>
</dbReference>
<organism evidence="6 7">
    <name type="scientific">Chara braunii</name>
    <name type="common">Braun's stonewort</name>
    <dbReference type="NCBI Taxonomy" id="69332"/>
    <lineage>
        <taxon>Eukaryota</taxon>
        <taxon>Viridiplantae</taxon>
        <taxon>Streptophyta</taxon>
        <taxon>Charophyceae</taxon>
        <taxon>Charales</taxon>
        <taxon>Characeae</taxon>
        <taxon>Chara</taxon>
    </lineage>
</organism>
<dbReference type="InterPro" id="IPR020103">
    <property type="entry name" value="PsdUridine_synth_cat_dom_sf"/>
</dbReference>
<dbReference type="Pfam" id="PF00849">
    <property type="entry name" value="PseudoU_synth_2"/>
    <property type="match status" value="1"/>
</dbReference>
<dbReference type="PANTHER" id="PTHR47683">
    <property type="entry name" value="PSEUDOURIDINE SYNTHASE FAMILY PROTEIN-RELATED"/>
    <property type="match status" value="1"/>
</dbReference>
<dbReference type="GO" id="GO:0003723">
    <property type="term" value="F:RNA binding"/>
    <property type="evidence" value="ECO:0007669"/>
    <property type="project" value="UniProtKB-KW"/>
</dbReference>
<feature type="compositionally biased region" description="Basic and acidic residues" evidence="4">
    <location>
        <begin position="345"/>
        <end position="361"/>
    </location>
</feature>
<dbReference type="PROSITE" id="PS01149">
    <property type="entry name" value="PSI_RSU"/>
    <property type="match status" value="1"/>
</dbReference>
<dbReference type="CDD" id="cd00165">
    <property type="entry name" value="S4"/>
    <property type="match status" value="1"/>
</dbReference>
<dbReference type="STRING" id="69332.A0A388LAZ3"/>